<proteinExistence type="inferred from homology"/>
<evidence type="ECO:0000259" key="2">
    <source>
        <dbReference type="Pfam" id="PF01464"/>
    </source>
</evidence>
<evidence type="ECO:0000313" key="3">
    <source>
        <dbReference type="EMBL" id="SEG52242.1"/>
    </source>
</evidence>
<dbReference type="CDD" id="cd16894">
    <property type="entry name" value="MltD-like"/>
    <property type="match status" value="1"/>
</dbReference>
<dbReference type="Gene3D" id="1.10.530.10">
    <property type="match status" value="1"/>
</dbReference>
<dbReference type="InterPro" id="IPR008258">
    <property type="entry name" value="Transglycosylase_SLT_dom_1"/>
</dbReference>
<dbReference type="GO" id="GO:0016020">
    <property type="term" value="C:membrane"/>
    <property type="evidence" value="ECO:0007669"/>
    <property type="project" value="InterPro"/>
</dbReference>
<reference evidence="5" key="2">
    <citation type="submission" date="2016-10" db="EMBL/GenBank/DDBJ databases">
        <authorList>
            <person name="Varghese N."/>
            <person name="Submissions S."/>
        </authorList>
    </citation>
    <scope>NUCLEOTIDE SEQUENCE [LARGE SCALE GENOMIC DNA]</scope>
    <source>
        <strain evidence="5">CGMCC 1.7062</strain>
    </source>
</reference>
<dbReference type="GO" id="GO:0000270">
    <property type="term" value="P:peptidoglycan metabolic process"/>
    <property type="evidence" value="ECO:0007669"/>
    <property type="project" value="InterPro"/>
</dbReference>
<evidence type="ECO:0000313" key="5">
    <source>
        <dbReference type="Proteomes" id="UP000236721"/>
    </source>
</evidence>
<keyword evidence="5" id="KW-1185">Reference proteome</keyword>
<dbReference type="Pfam" id="PF01464">
    <property type="entry name" value="SLT"/>
    <property type="match status" value="1"/>
</dbReference>
<protein>
    <submittedName>
        <fullName evidence="3">Transglycosylase SLT domain-containing protein</fullName>
    </submittedName>
</protein>
<dbReference type="OrthoDB" id="92254at2"/>
<dbReference type="InterPro" id="IPR023346">
    <property type="entry name" value="Lysozyme-like_dom_sf"/>
</dbReference>
<dbReference type="Proteomes" id="UP000236721">
    <property type="component" value="Unassembled WGS sequence"/>
</dbReference>
<gene>
    <name evidence="3" type="ORF">SAMN04488244_11771</name>
    <name evidence="4" type="ORF">SAMN04488244_12730</name>
</gene>
<dbReference type="PANTHER" id="PTHR37423:SF2">
    <property type="entry name" value="MEMBRANE-BOUND LYTIC MUREIN TRANSGLYCOSYLASE C"/>
    <property type="match status" value="1"/>
</dbReference>
<evidence type="ECO:0000313" key="4">
    <source>
        <dbReference type="EMBL" id="SEG65481.1"/>
    </source>
</evidence>
<name>A0A1H6AV48_9VIBR</name>
<dbReference type="AlphaFoldDB" id="A0A1H6AV48"/>
<dbReference type="GO" id="GO:0008933">
    <property type="term" value="F:peptidoglycan lytic transglycosylase activity"/>
    <property type="evidence" value="ECO:0007669"/>
    <property type="project" value="InterPro"/>
</dbReference>
<organism evidence="3 5">
    <name type="scientific">Vibrio hangzhouensis</name>
    <dbReference type="NCBI Taxonomy" id="462991"/>
    <lineage>
        <taxon>Bacteria</taxon>
        <taxon>Pseudomonadati</taxon>
        <taxon>Pseudomonadota</taxon>
        <taxon>Gammaproteobacteria</taxon>
        <taxon>Vibrionales</taxon>
        <taxon>Vibrionaceae</taxon>
        <taxon>Vibrio</taxon>
    </lineage>
</organism>
<reference evidence="3" key="1">
    <citation type="submission" date="2016-10" db="EMBL/GenBank/DDBJ databases">
        <authorList>
            <person name="de Groot N.N."/>
        </authorList>
    </citation>
    <scope>NUCLEOTIDE SEQUENCE [LARGE SCALE GENOMIC DNA]</scope>
    <source>
        <strain evidence="3">CGMCC 1.7062</strain>
    </source>
</reference>
<dbReference type="EMBL" id="FNVG01000017">
    <property type="protein sequence ID" value="SEG52242.1"/>
    <property type="molecule type" value="Genomic_DNA"/>
</dbReference>
<accession>A0A1H6AV48</accession>
<evidence type="ECO:0000256" key="1">
    <source>
        <dbReference type="ARBA" id="ARBA00007734"/>
    </source>
</evidence>
<dbReference type="InterPro" id="IPR000189">
    <property type="entry name" value="Transglyc_AS"/>
</dbReference>
<sequence>MRNISVNVSVCRLWLHLAIWLVAGMVCLWPPAVSAGSAPPDSAIQPHLAKLQPYQRQILNKFEEFNPLVSEIFSQLSKRSLPESLVLVPMLESSYNPSAISPAKAAGLWQLMPATAKRFGLTVNEQQDQRFDIAPSTQAAMQYLDFLYRKFNGDINLTLAAYNAGEGRVQRAIKRAGSHQFADLHLPEETIHYVHRFHALLTLVDLSTLKHDRVSTLWLFASETQWQQTPLIDLTPLPPLISL</sequence>
<dbReference type="SUPFAM" id="SSF53955">
    <property type="entry name" value="Lysozyme-like"/>
    <property type="match status" value="1"/>
</dbReference>
<dbReference type="PANTHER" id="PTHR37423">
    <property type="entry name" value="SOLUBLE LYTIC MUREIN TRANSGLYCOSYLASE-RELATED"/>
    <property type="match status" value="1"/>
</dbReference>
<dbReference type="EMBL" id="FNVG01000027">
    <property type="protein sequence ID" value="SEG65481.1"/>
    <property type="molecule type" value="Genomic_DNA"/>
</dbReference>
<feature type="domain" description="Transglycosylase SLT" evidence="2">
    <location>
        <begin position="77"/>
        <end position="180"/>
    </location>
</feature>
<dbReference type="PROSITE" id="PS00922">
    <property type="entry name" value="TRANSGLYCOSYLASE"/>
    <property type="match status" value="1"/>
</dbReference>
<comment type="similarity">
    <text evidence="1">Belongs to the transglycosylase Slt family.</text>
</comment>